<reference evidence="4" key="1">
    <citation type="submission" date="2023-08" db="EMBL/GenBank/DDBJ databases">
        <title>Rhodospirillaceae gen. nov., a novel taxon isolated from the Yangtze River Yuezi River estuary sludge.</title>
        <authorList>
            <person name="Ruan L."/>
        </authorList>
    </citation>
    <scope>NUCLEOTIDE SEQUENCE [LARGE SCALE GENOMIC DNA]</scope>
    <source>
        <strain evidence="4">R-7</strain>
    </source>
</reference>
<dbReference type="EMBL" id="JAUYVI010000011">
    <property type="protein sequence ID" value="MDQ7251387.1"/>
    <property type="molecule type" value="Genomic_DNA"/>
</dbReference>
<keyword evidence="2" id="KW-0732">Signal</keyword>
<name>A0ABU0YUK3_9PROT</name>
<proteinExistence type="predicted"/>
<keyword evidence="1" id="KW-0812">Transmembrane</keyword>
<sequence>MNLGKRFAAACGFAALVALSAPASATTFTYDLTGDTNTAYTDPAWPGWTYIDLTDSVTGSGPHPGYTLSVGDTVQVSVMLNNPVTFTEFDIGLQGMADYSKIFFDPTYSYFSGGIPLVAPSSGDWGTVVGVAGGFGFGGGFSPATGTFSFDQVIVNAVITSMFDPSSNPVSFINLTDGRYPPYIGFTGANLATTPIPGALLLMMTALGGLGFVARRKRGAAA</sequence>
<dbReference type="RefSeq" id="WP_379961715.1">
    <property type="nucleotide sequence ID" value="NZ_JAUYVI010000011.1"/>
</dbReference>
<feature type="transmembrane region" description="Helical" evidence="1">
    <location>
        <begin position="196"/>
        <end position="214"/>
    </location>
</feature>
<accession>A0ABU0YUK3</accession>
<dbReference type="Proteomes" id="UP001230156">
    <property type="component" value="Unassembled WGS sequence"/>
</dbReference>
<protein>
    <submittedName>
        <fullName evidence="3">VPLPA-CTERM sorting domain-containing protein</fullName>
    </submittedName>
</protein>
<evidence type="ECO:0000256" key="1">
    <source>
        <dbReference type="SAM" id="Phobius"/>
    </source>
</evidence>
<evidence type="ECO:0000313" key="3">
    <source>
        <dbReference type="EMBL" id="MDQ7251387.1"/>
    </source>
</evidence>
<feature type="signal peptide" evidence="2">
    <location>
        <begin position="1"/>
        <end position="25"/>
    </location>
</feature>
<gene>
    <name evidence="3" type="ORF">Q8A70_27120</name>
</gene>
<evidence type="ECO:0000313" key="4">
    <source>
        <dbReference type="Proteomes" id="UP001230156"/>
    </source>
</evidence>
<comment type="caution">
    <text evidence="3">The sequence shown here is derived from an EMBL/GenBank/DDBJ whole genome shotgun (WGS) entry which is preliminary data.</text>
</comment>
<organism evidence="3 4">
    <name type="scientific">Dongia sedimenti</name>
    <dbReference type="NCBI Taxonomy" id="3064282"/>
    <lineage>
        <taxon>Bacteria</taxon>
        <taxon>Pseudomonadati</taxon>
        <taxon>Pseudomonadota</taxon>
        <taxon>Alphaproteobacteria</taxon>
        <taxon>Rhodospirillales</taxon>
        <taxon>Dongiaceae</taxon>
        <taxon>Dongia</taxon>
    </lineage>
</organism>
<evidence type="ECO:0000256" key="2">
    <source>
        <dbReference type="SAM" id="SignalP"/>
    </source>
</evidence>
<keyword evidence="4" id="KW-1185">Reference proteome</keyword>
<keyword evidence="1" id="KW-1133">Transmembrane helix</keyword>
<keyword evidence="1" id="KW-0472">Membrane</keyword>
<feature type="chain" id="PRO_5045685006" evidence="2">
    <location>
        <begin position="26"/>
        <end position="222"/>
    </location>
</feature>